<comment type="caution">
    <text evidence="3">The sequence shown here is derived from an EMBL/GenBank/DDBJ whole genome shotgun (WGS) entry which is preliminary data.</text>
</comment>
<evidence type="ECO:0000256" key="2">
    <source>
        <dbReference type="SAM" id="SignalP"/>
    </source>
</evidence>
<proteinExistence type="predicted"/>
<gene>
    <name evidence="3" type="ORF">W7K_16915</name>
</gene>
<keyword evidence="2" id="KW-0732">Signal</keyword>
<dbReference type="RefSeq" id="WP_010481997.1">
    <property type="nucleotide sequence ID" value="NZ_AJLO02000037.1"/>
</dbReference>
<evidence type="ECO:0000313" key="4">
    <source>
        <dbReference type="Proteomes" id="UP000036890"/>
    </source>
</evidence>
<accession>A0A0L8A6Z7</accession>
<dbReference type="OrthoDB" id="7315676at2"/>
<evidence type="ECO:0000313" key="3">
    <source>
        <dbReference type="EMBL" id="KOE98050.1"/>
    </source>
</evidence>
<organism evidence="3 4">
    <name type="scientific">Stenotrophomonas geniculata N1</name>
    <dbReference type="NCBI Taxonomy" id="1167641"/>
    <lineage>
        <taxon>Bacteria</taxon>
        <taxon>Pseudomonadati</taxon>
        <taxon>Pseudomonadota</taxon>
        <taxon>Gammaproteobacteria</taxon>
        <taxon>Lysobacterales</taxon>
        <taxon>Lysobacteraceae</taxon>
        <taxon>Stenotrophomonas</taxon>
    </lineage>
</organism>
<dbReference type="AlphaFoldDB" id="A0A0L8A6Z7"/>
<evidence type="ECO:0000256" key="1">
    <source>
        <dbReference type="SAM" id="Phobius"/>
    </source>
</evidence>
<name>A0A0L8A6Z7_9GAMM</name>
<reference evidence="3 4" key="1">
    <citation type="journal article" date="2012" name="J. Bacteriol.">
        <title>Genome sequence of a novel nicotine-degrading strain, Pseudomonas geniculata N1.</title>
        <authorList>
            <person name="Tang H."/>
            <person name="Yu H."/>
            <person name="Tai C."/>
            <person name="Huang K."/>
            <person name="Liu Y."/>
            <person name="Wang L."/>
            <person name="Yao Y."/>
            <person name="Wu G."/>
            <person name="Xu P."/>
        </authorList>
    </citation>
    <scope>NUCLEOTIDE SEQUENCE [LARGE SCALE GENOMIC DNA]</scope>
    <source>
        <strain evidence="3 4">N1</strain>
    </source>
</reference>
<dbReference type="EMBL" id="AJLO02000037">
    <property type="protein sequence ID" value="KOE98050.1"/>
    <property type="molecule type" value="Genomic_DNA"/>
</dbReference>
<feature type="chain" id="PRO_5005579950" evidence="2">
    <location>
        <begin position="28"/>
        <end position="733"/>
    </location>
</feature>
<keyword evidence="1" id="KW-0812">Transmembrane</keyword>
<protein>
    <submittedName>
        <fullName evidence="3">Membrane protein</fullName>
    </submittedName>
</protein>
<keyword evidence="1" id="KW-0472">Membrane</keyword>
<sequence>MTQTGRSPLFASAAAFVLSGVVGSAHAADSVAGQFAEWSGDSTVSRQMTLRELGFRQPLVLSGQESQREVYLPVPAGVATRDAQLQLDGRYVRGHAGRTSGLWSVDGDPIAARSITDAQGDASQLLAIDGEPRQNGFVRVGVGWWSIVSDYQCADQSAPANVLRLSPDSRFSYRFDGRAVDTVAKAWGALPPQVRLLVDGNALQAPAYDAAWRIGTAMQAGGKQVQVVALPKVGDRVDLTGISIPASLQGVPAYAALAAGERAYAIKDLAEVGALLSLRDSGPLAADVMIGSDALRAGVRAALDALAAQVATTGADAGTAFAAWRGTDMGGLEKPATSASVSVVAVAGRPTLVVDPAAAGKVAGLLAEQWRSYALGRSLQVSAAGTPKLDGDQVLLSRLGNIAGTMDVVTRADRSATFDLGALSADGRLPEEVVIDVSAAPNAAGQGAVATIHFNDYLLGGKVLSANGQPQRLVAKVPAYALSARNEIRVSFLRQPARPYCHDPATAYPVSVLPSSHLTLAKRSLGSDFVGASSQLSRGNQVFVPATWLQDAPASLRKVIAVASAVGASPEASALKVVDAGAAVSPGTPWLAFGVAPSGVDVAGLKDGHLLIGGKPQPLLDVGGLDRAAVVQVGTSGGQLGVLYSDLGAQAPSFGAPFRLLRGDLAVLDGSDAVREFDRQDPYGSRVARDGNPQSKWERHMVWLLLLVGVIVFALLAARVIQVRRRKSANTGH</sequence>
<keyword evidence="1" id="KW-1133">Transmembrane helix</keyword>
<feature type="transmembrane region" description="Helical" evidence="1">
    <location>
        <begin position="701"/>
        <end position="721"/>
    </location>
</feature>
<dbReference type="Proteomes" id="UP000036890">
    <property type="component" value="Unassembled WGS sequence"/>
</dbReference>
<feature type="signal peptide" evidence="2">
    <location>
        <begin position="1"/>
        <end position="27"/>
    </location>
</feature>